<dbReference type="EMBL" id="MAHX01000002">
    <property type="protein sequence ID" value="OPC69758.1"/>
    <property type="molecule type" value="Genomic_DNA"/>
</dbReference>
<dbReference type="PROSITE" id="PS51257">
    <property type="entry name" value="PROKAR_LIPOPROTEIN"/>
    <property type="match status" value="1"/>
</dbReference>
<name>A0A1T3MYT0_9FLAO</name>
<reference evidence="2 3" key="1">
    <citation type="submission" date="2016-06" db="EMBL/GenBank/DDBJ databases">
        <title>Revisiting the taxonomy of the Elizabethkingia Genus based on Whole-Genome Sequencing, Optical Mapping, and MALDI-TOF.</title>
        <authorList>
            <person name="Nicholson A.C."/>
        </authorList>
    </citation>
    <scope>NUCLEOTIDE SEQUENCE [LARGE SCALE GENOMIC DNA]</scope>
    <source>
        <strain evidence="2 3">G4070</strain>
    </source>
</reference>
<gene>
    <name evidence="2" type="ORF">BAZ10_17990</name>
</gene>
<evidence type="ECO:0000256" key="1">
    <source>
        <dbReference type="SAM" id="MobiDB-lite"/>
    </source>
</evidence>
<keyword evidence="3" id="KW-1185">Reference proteome</keyword>
<dbReference type="Proteomes" id="UP000190813">
    <property type="component" value="Unassembled WGS sequence"/>
</dbReference>
<evidence type="ECO:0000313" key="2">
    <source>
        <dbReference type="EMBL" id="OPC69758.1"/>
    </source>
</evidence>
<accession>A0A1T3MYT0</accession>
<feature type="region of interest" description="Disordered" evidence="1">
    <location>
        <begin position="25"/>
        <end position="48"/>
    </location>
</feature>
<organism evidence="2 3">
    <name type="scientific">Elizabethkingia occulta</name>
    <dbReference type="NCBI Taxonomy" id="1867263"/>
    <lineage>
        <taxon>Bacteria</taxon>
        <taxon>Pseudomonadati</taxon>
        <taxon>Bacteroidota</taxon>
        <taxon>Flavobacteriia</taxon>
        <taxon>Flavobacteriales</taxon>
        <taxon>Weeksellaceae</taxon>
        <taxon>Elizabethkingia</taxon>
    </lineage>
</organism>
<dbReference type="AlphaFoldDB" id="A0A1T3MYT0"/>
<comment type="caution">
    <text evidence="2">The sequence shown here is derived from an EMBL/GenBank/DDBJ whole genome shotgun (WGS) entry which is preliminary data.</text>
</comment>
<proteinExistence type="predicted"/>
<feature type="compositionally biased region" description="Low complexity" evidence="1">
    <location>
        <begin position="25"/>
        <end position="47"/>
    </location>
</feature>
<sequence length="136" mass="15006">MKRIILPLAVFALVVSCNKKTETKTTTSTDSLTTKTESGTTTSTTTTEVKAEVPKFSNEDVNKGLAEYQQLLTDYKTAIANKDQAKLTELATKFQTWSQGAAAWASKLKPEEQKQFSDYLMKASKEWTDAAQNAAK</sequence>
<protein>
    <submittedName>
        <fullName evidence="2">Uncharacterized protein</fullName>
    </submittedName>
</protein>
<evidence type="ECO:0000313" key="3">
    <source>
        <dbReference type="Proteomes" id="UP000190813"/>
    </source>
</evidence>
<dbReference type="RefSeq" id="WP_078770457.1">
    <property type="nucleotide sequence ID" value="NZ_CBCSBR010000012.1"/>
</dbReference>